<dbReference type="AlphaFoldDB" id="A0A7J7MB11"/>
<dbReference type="EMBL" id="JACGCM010001655">
    <property type="protein sequence ID" value="KAF6152067.1"/>
    <property type="molecule type" value="Genomic_DNA"/>
</dbReference>
<comment type="similarity">
    <text evidence="1">Belongs to the UDP-glycosyltransferase family.</text>
</comment>
<proteinExistence type="inferred from homology"/>
<dbReference type="PANTHER" id="PTHR11926">
    <property type="entry name" value="GLUCOSYL/GLUCURONOSYL TRANSFERASES"/>
    <property type="match status" value="1"/>
</dbReference>
<sequence>MPLRISLRYSTKRNCLGSLIDLIGRLNSASDVPNVTCIVSDGLMSFGVQAAEKLGLLEVQLWTASACSFMGYLHYREFIKRGITPLKDESYLSNGYLDTPVDWIPGLRNIGRKAIPSFIQTDPNDIMLDFMGEEAQNCLNAPAIMLNTFDDLEHDVLNEVARKFPNIYTISPVPLLRQHVPDSDLKSMRSSLWKRRFQLLTMAG</sequence>
<dbReference type="GO" id="GO:0080043">
    <property type="term" value="F:quercetin 3-O-glucosyltransferase activity"/>
    <property type="evidence" value="ECO:0007669"/>
    <property type="project" value="TreeGrafter"/>
</dbReference>
<dbReference type="FunFam" id="3.40.50.2000:FF:000430">
    <property type="entry name" value="Glycosyltransferase"/>
    <property type="match status" value="1"/>
</dbReference>
<dbReference type="PANTHER" id="PTHR11926:SF1547">
    <property type="entry name" value="GLYCOSYLTRANSFERASE"/>
    <property type="match status" value="1"/>
</dbReference>
<gene>
    <name evidence="2" type="ORF">GIB67_031389</name>
</gene>
<organism evidence="2 3">
    <name type="scientific">Kingdonia uniflora</name>
    <dbReference type="NCBI Taxonomy" id="39325"/>
    <lineage>
        <taxon>Eukaryota</taxon>
        <taxon>Viridiplantae</taxon>
        <taxon>Streptophyta</taxon>
        <taxon>Embryophyta</taxon>
        <taxon>Tracheophyta</taxon>
        <taxon>Spermatophyta</taxon>
        <taxon>Magnoliopsida</taxon>
        <taxon>Ranunculales</taxon>
        <taxon>Circaeasteraceae</taxon>
        <taxon>Kingdonia</taxon>
    </lineage>
</organism>
<evidence type="ECO:0000313" key="2">
    <source>
        <dbReference type="EMBL" id="KAF6152067.1"/>
    </source>
</evidence>
<keyword evidence="3" id="KW-1185">Reference proteome</keyword>
<name>A0A7J7MB11_9MAGN</name>
<reference evidence="2 3" key="1">
    <citation type="journal article" date="2020" name="IScience">
        <title>Genome Sequencing of the Endangered Kingdonia uniflora (Circaeasteraceae, Ranunculales) Reveals Potential Mechanisms of Evolutionary Specialization.</title>
        <authorList>
            <person name="Sun Y."/>
            <person name="Deng T."/>
            <person name="Zhang A."/>
            <person name="Moore M.J."/>
            <person name="Landis J.B."/>
            <person name="Lin N."/>
            <person name="Zhang H."/>
            <person name="Zhang X."/>
            <person name="Huang J."/>
            <person name="Zhang X."/>
            <person name="Sun H."/>
            <person name="Wang H."/>
        </authorList>
    </citation>
    <scope>NUCLEOTIDE SEQUENCE [LARGE SCALE GENOMIC DNA]</scope>
    <source>
        <strain evidence="2">TB1705</strain>
        <tissue evidence="2">Leaf</tissue>
    </source>
</reference>
<evidence type="ECO:0000256" key="1">
    <source>
        <dbReference type="ARBA" id="ARBA00009995"/>
    </source>
</evidence>
<dbReference type="SUPFAM" id="SSF53756">
    <property type="entry name" value="UDP-Glycosyltransferase/glycogen phosphorylase"/>
    <property type="match status" value="1"/>
</dbReference>
<comment type="caution">
    <text evidence="2">The sequence shown here is derived from an EMBL/GenBank/DDBJ whole genome shotgun (WGS) entry which is preliminary data.</text>
</comment>
<dbReference type="OrthoDB" id="5835829at2759"/>
<evidence type="ECO:0000313" key="3">
    <source>
        <dbReference type="Proteomes" id="UP000541444"/>
    </source>
</evidence>
<dbReference type="Proteomes" id="UP000541444">
    <property type="component" value="Unassembled WGS sequence"/>
</dbReference>
<dbReference type="GO" id="GO:0080044">
    <property type="term" value="F:quercetin 7-O-glucosyltransferase activity"/>
    <property type="evidence" value="ECO:0007669"/>
    <property type="project" value="TreeGrafter"/>
</dbReference>
<dbReference type="Gene3D" id="3.40.50.2000">
    <property type="entry name" value="Glycogen Phosphorylase B"/>
    <property type="match status" value="1"/>
</dbReference>
<accession>A0A7J7MB11</accession>
<protein>
    <submittedName>
        <fullName evidence="2">Uncharacterized protein</fullName>
    </submittedName>
</protein>